<keyword evidence="3" id="KW-1185">Reference proteome</keyword>
<feature type="transmembrane region" description="Helical" evidence="1">
    <location>
        <begin position="69"/>
        <end position="88"/>
    </location>
</feature>
<sequence length="144" mass="15580">MRVAVVLVGLAVVSAGAWFAFLGWDQEYYEVDGVAQGPYRPWQVIACGAVIVLACTAAFWYLRRLSLMALIPVVAVVGFAIPWVAWASRDDTGLWMAGLIFLLVGGVMSLTVWLALGYAAVETVRSVRRRRSGAPPTIPGPWVG</sequence>
<comment type="caution">
    <text evidence="2">The sequence shown here is derived from an EMBL/GenBank/DDBJ whole genome shotgun (WGS) entry which is preliminary data.</text>
</comment>
<protein>
    <submittedName>
        <fullName evidence="2">Uncharacterized protein</fullName>
    </submittedName>
</protein>
<dbReference type="Proteomes" id="UP000319375">
    <property type="component" value="Unassembled WGS sequence"/>
</dbReference>
<dbReference type="OrthoDB" id="3789719at2"/>
<proteinExistence type="predicted"/>
<evidence type="ECO:0000313" key="3">
    <source>
        <dbReference type="Proteomes" id="UP000319375"/>
    </source>
</evidence>
<evidence type="ECO:0000313" key="2">
    <source>
        <dbReference type="EMBL" id="TWS28917.1"/>
    </source>
</evidence>
<dbReference type="RefSeq" id="WP_146487265.1">
    <property type="nucleotide sequence ID" value="NZ_VIGX01000005.1"/>
</dbReference>
<reference evidence="2 3" key="1">
    <citation type="submission" date="2019-06" db="EMBL/GenBank/DDBJ databases">
        <title>Tsukamurella conjunctivitidis sp. nov., Tsukamurella assacharolytica sp. nov. and Tsukamurella sputae sp. nov. isolated from patients with conjunctivitis, bacteraemia (lymphoma) and respiratory infection (sputum) in Hong Kong.</title>
        <authorList>
            <person name="Teng J.L.L."/>
            <person name="Lee H.H."/>
            <person name="Fong J.Y.H."/>
            <person name="Fok K.M.N."/>
            <person name="Lau S.K.P."/>
            <person name="Woo P.C.Y."/>
        </authorList>
    </citation>
    <scope>NUCLEOTIDE SEQUENCE [LARGE SCALE GENOMIC DNA]</scope>
    <source>
        <strain evidence="2 3">HKU72</strain>
    </source>
</reference>
<keyword evidence="1" id="KW-1133">Transmembrane helix</keyword>
<feature type="transmembrane region" description="Helical" evidence="1">
    <location>
        <begin position="94"/>
        <end position="121"/>
    </location>
</feature>
<feature type="transmembrane region" description="Helical" evidence="1">
    <location>
        <begin position="43"/>
        <end position="62"/>
    </location>
</feature>
<organism evidence="2 3">
    <name type="scientific">Tsukamurella conjunctivitidis</name>
    <dbReference type="NCBI Taxonomy" id="2592068"/>
    <lineage>
        <taxon>Bacteria</taxon>
        <taxon>Bacillati</taxon>
        <taxon>Actinomycetota</taxon>
        <taxon>Actinomycetes</taxon>
        <taxon>Mycobacteriales</taxon>
        <taxon>Tsukamurellaceae</taxon>
        <taxon>Tsukamurella</taxon>
    </lineage>
</organism>
<accession>A0A5C5S0H2</accession>
<keyword evidence="1" id="KW-0472">Membrane</keyword>
<keyword evidence="1" id="KW-0812">Transmembrane</keyword>
<name>A0A5C5S0H2_9ACTN</name>
<dbReference type="AlphaFoldDB" id="A0A5C5S0H2"/>
<gene>
    <name evidence="2" type="ORF">FK530_12110</name>
</gene>
<evidence type="ECO:0000256" key="1">
    <source>
        <dbReference type="SAM" id="Phobius"/>
    </source>
</evidence>
<dbReference type="EMBL" id="VIGX01000005">
    <property type="protein sequence ID" value="TWS28917.1"/>
    <property type="molecule type" value="Genomic_DNA"/>
</dbReference>